<comment type="caution">
    <text evidence="1">The sequence shown here is derived from an EMBL/GenBank/DDBJ whole genome shotgun (WGS) entry which is preliminary data.</text>
</comment>
<keyword evidence="2" id="KW-1185">Reference proteome</keyword>
<dbReference type="Proteomes" id="UP001246576">
    <property type="component" value="Unassembled WGS sequence"/>
</dbReference>
<organism evidence="1 2">
    <name type="scientific">Herbaspirillum huttiense subsp. lycopersici</name>
    <dbReference type="NCBI Taxonomy" id="3074428"/>
    <lineage>
        <taxon>Bacteria</taxon>
        <taxon>Pseudomonadati</taxon>
        <taxon>Pseudomonadota</taxon>
        <taxon>Betaproteobacteria</taxon>
        <taxon>Burkholderiales</taxon>
        <taxon>Oxalobacteraceae</taxon>
        <taxon>Herbaspirillum</taxon>
    </lineage>
</organism>
<dbReference type="EMBL" id="JAVLSJ010000009">
    <property type="protein sequence ID" value="MDR9850208.1"/>
    <property type="molecule type" value="Genomic_DNA"/>
</dbReference>
<evidence type="ECO:0000313" key="1">
    <source>
        <dbReference type="EMBL" id="MDR9850208.1"/>
    </source>
</evidence>
<dbReference type="RefSeq" id="WP_310840714.1">
    <property type="nucleotide sequence ID" value="NZ_JAVLSJ010000009.1"/>
</dbReference>
<reference evidence="1" key="1">
    <citation type="submission" date="2023-09" db="EMBL/GenBank/DDBJ databases">
        <title>Description of first Herbaspirillum huttiense subsp. nephrolepsisexaltata and Herbaspirillum huttiense subsp. lycopersicon.</title>
        <authorList>
            <person name="Poudel M."/>
            <person name="Sharma A."/>
            <person name="Goss E."/>
            <person name="Tapia J.H."/>
            <person name="Harmon C.M."/>
            <person name="Jones J.B."/>
        </authorList>
    </citation>
    <scope>NUCLEOTIDE SEQUENCE</scope>
    <source>
        <strain evidence="1">SE1</strain>
    </source>
</reference>
<gene>
    <name evidence="1" type="ORF">RI048_18395</name>
</gene>
<proteinExistence type="predicted"/>
<sequence length="77" mass="8541">MHTVTAYPFPMEERLNVPYQAVQTAVPEIPTGHRARWLSPFRPIDPEYDTAGEWVIEEIPAPAEPAEEPTAASPAQA</sequence>
<accession>A0ABU2EQY4</accession>
<evidence type="ECO:0000313" key="2">
    <source>
        <dbReference type="Proteomes" id="UP001246576"/>
    </source>
</evidence>
<protein>
    <submittedName>
        <fullName evidence="1">Phage tail protein</fullName>
    </submittedName>
</protein>
<name>A0ABU2EQY4_9BURK</name>